<dbReference type="PANTHER" id="PTHR31480">
    <property type="entry name" value="BIFUNCTIONAL LYCOPENE CYCLASE/PHYTOENE SYNTHASE"/>
    <property type="match status" value="1"/>
</dbReference>
<organism evidence="1 2">
    <name type="scientific">Cupriavidus pampae</name>
    <dbReference type="NCBI Taxonomy" id="659251"/>
    <lineage>
        <taxon>Bacteria</taxon>
        <taxon>Pseudomonadati</taxon>
        <taxon>Pseudomonadota</taxon>
        <taxon>Betaproteobacteria</taxon>
        <taxon>Burkholderiales</taxon>
        <taxon>Burkholderiaceae</taxon>
        <taxon>Cupriavidus</taxon>
    </lineage>
</organism>
<dbReference type="Gene3D" id="1.10.600.10">
    <property type="entry name" value="Farnesyl Diphosphate Synthase"/>
    <property type="match status" value="1"/>
</dbReference>
<keyword evidence="2" id="KW-1185">Reference proteome</keyword>
<dbReference type="InterPro" id="IPR017828">
    <property type="entry name" value="SQ_synth_HpnD-like"/>
</dbReference>
<sequence length="294" mass="33661">MVKCWPAAPAATHNPETGVTPDQYCQDKAAQSGSSLYYSFLFLPQERRRAITALHAWRRELEDLVHDSHDAGVAHQRLDWWRGEVRRLFQRQPAHPVTQALLPHLAALNEADMSEVLDGMEMDLNQSRYLDEIGLQRFCQSAAGAFGRLNARVLGYTDDATLAHAEKLWLSLLRVHIVRDIGEDARRGRIYIPVDTLQRFEVPAADILQSRHSDRFVALMTEQAARARALRQEAMALLPRKDRRAQRAVLVLSAISHALLDEIEASHFQVLHQRIALTPLRKLWIAWRTWMKFA</sequence>
<dbReference type="EMBL" id="CAJZAG010000001">
    <property type="protein sequence ID" value="CAG9164261.1"/>
    <property type="molecule type" value="Genomic_DNA"/>
</dbReference>
<gene>
    <name evidence="1" type="primary">crtB</name>
    <name evidence="1" type="ORF">LMG32289_00602</name>
</gene>
<evidence type="ECO:0000313" key="2">
    <source>
        <dbReference type="Proteomes" id="UP000706525"/>
    </source>
</evidence>
<dbReference type="InterPro" id="IPR002060">
    <property type="entry name" value="Squ/phyt_synthse"/>
</dbReference>
<dbReference type="InterPro" id="IPR008949">
    <property type="entry name" value="Isoprenoid_synthase_dom_sf"/>
</dbReference>
<reference evidence="1 2" key="1">
    <citation type="submission" date="2021-08" db="EMBL/GenBank/DDBJ databases">
        <authorList>
            <person name="Peeters C."/>
        </authorList>
    </citation>
    <scope>NUCLEOTIDE SEQUENCE [LARGE SCALE GENOMIC DNA]</scope>
    <source>
        <strain evidence="1 2">LMG 32289</strain>
    </source>
</reference>
<dbReference type="CDD" id="cd00683">
    <property type="entry name" value="Trans_IPPS_HH"/>
    <property type="match status" value="1"/>
</dbReference>
<accession>A0ABN7XTD5</accession>
<dbReference type="SUPFAM" id="SSF48576">
    <property type="entry name" value="Terpenoid synthases"/>
    <property type="match status" value="1"/>
</dbReference>
<dbReference type="InterPro" id="IPR033904">
    <property type="entry name" value="Trans_IPPS_HH"/>
</dbReference>
<dbReference type="Pfam" id="PF00494">
    <property type="entry name" value="SQS_PSY"/>
    <property type="match status" value="1"/>
</dbReference>
<name>A0ABN7XTD5_9BURK</name>
<comment type="caution">
    <text evidence="1">The sequence shown here is derived from an EMBL/GenBank/DDBJ whole genome shotgun (WGS) entry which is preliminary data.</text>
</comment>
<dbReference type="EC" id="2.5.1.32" evidence="1"/>
<proteinExistence type="predicted"/>
<protein>
    <submittedName>
        <fullName evidence="1">15-cis-phytoene synthase</fullName>
        <ecNumber evidence="1">2.5.1.32</ecNumber>
    </submittedName>
</protein>
<keyword evidence="1" id="KW-0808">Transferase</keyword>
<evidence type="ECO:0000313" key="1">
    <source>
        <dbReference type="EMBL" id="CAG9164261.1"/>
    </source>
</evidence>
<dbReference type="NCBIfam" id="TIGR03465">
    <property type="entry name" value="HpnD"/>
    <property type="match status" value="1"/>
</dbReference>
<dbReference type="GO" id="GO:0016740">
    <property type="term" value="F:transferase activity"/>
    <property type="evidence" value="ECO:0007669"/>
    <property type="project" value="UniProtKB-KW"/>
</dbReference>
<dbReference type="Proteomes" id="UP000706525">
    <property type="component" value="Unassembled WGS sequence"/>
</dbReference>